<evidence type="ECO:0000256" key="2">
    <source>
        <dbReference type="ARBA" id="ARBA00023125"/>
    </source>
</evidence>
<feature type="domain" description="Myb-like" evidence="7">
    <location>
        <begin position="43"/>
        <end position="93"/>
    </location>
</feature>
<dbReference type="SMART" id="SM00355">
    <property type="entry name" value="ZnF_C2H2"/>
    <property type="match status" value="3"/>
</dbReference>
<keyword evidence="5" id="KW-0479">Metal-binding</keyword>
<dbReference type="InterPro" id="IPR009057">
    <property type="entry name" value="Homeodomain-like_sf"/>
</dbReference>
<dbReference type="GO" id="GO:0000978">
    <property type="term" value="F:RNA polymerase II cis-regulatory region sequence-specific DNA binding"/>
    <property type="evidence" value="ECO:0007669"/>
    <property type="project" value="TreeGrafter"/>
</dbReference>
<evidence type="ECO:0000313" key="10">
    <source>
        <dbReference type="EMBL" id="KJA26093.1"/>
    </source>
</evidence>
<dbReference type="Gene3D" id="3.30.160.60">
    <property type="entry name" value="Classic Zinc Finger"/>
    <property type="match status" value="1"/>
</dbReference>
<dbReference type="GO" id="GO:0008270">
    <property type="term" value="F:zinc ion binding"/>
    <property type="evidence" value="ECO:0007669"/>
    <property type="project" value="UniProtKB-KW"/>
</dbReference>
<dbReference type="PANTHER" id="PTHR46621">
    <property type="entry name" value="SNRNA-ACTIVATING PROTEIN COMPLEX SUBUNIT 4"/>
    <property type="match status" value="1"/>
</dbReference>
<sequence>MIYHLLRQGVNLYGENDNWKSVALLVPNRTNKACRKRWLHSLQPNVKKSAWTTPEDEQLMDLYEKMGPKWSAIARHIPGRTDDACSKRYREALDPNLKKDQWSPEEDQLLLEAYARIGGKWGKVGLELRRSGLGCRNRWRLLERKKASRSSQLSTPEQPIQTPELPPTIEYPQSDNLPAPTEHWPPYYPPEAYPTFTTDADSNAIRTFREPTPEHLYIPDPKIAPFQFSSSSLSAALSDPPPPPAPLPNNSVYNTPELSVQDIFQDAGETQHSLSPLSQFNGIPEMCDILMSQPGDFSQGLMDPPQSITQPAFEDNFNLSRLQDSNFYTSASPIFLTSDLSRTLDPLQFNFWKPRSAPETDFENSPRSTIDNRSVFNDDFSSASSTPFGISTPLSPGSSPWVGTIVDLPTNAEPPSSLLFSSPNDSHSSLLQRTRKHARKSKPSMKASTSTRLSSILALDNNLKPYACGRPRCWPAGQETSLSCFSTSGELLDHTKDEHAEDEVAEKPYRCALRGCEKSWKSINGLQYHLQISTAHFTTALFSRFSMQQPGTPDTHPSLLSGEEAGEDGEPQRKYPCPHPGCYKAYRQTSGLRYHTKFGHPTEVPTQLPMMPPALERVIPIKAKKLRAKPPLESAAV</sequence>
<evidence type="ECO:0000259" key="8">
    <source>
        <dbReference type="PROSITE" id="PS50157"/>
    </source>
</evidence>
<organism evidence="10 11">
    <name type="scientific">Hypholoma sublateritium (strain FD-334 SS-4)</name>
    <dbReference type="NCBI Taxonomy" id="945553"/>
    <lineage>
        <taxon>Eukaryota</taxon>
        <taxon>Fungi</taxon>
        <taxon>Dikarya</taxon>
        <taxon>Basidiomycota</taxon>
        <taxon>Agaricomycotina</taxon>
        <taxon>Agaricomycetes</taxon>
        <taxon>Agaricomycetidae</taxon>
        <taxon>Agaricales</taxon>
        <taxon>Agaricineae</taxon>
        <taxon>Strophariaceae</taxon>
        <taxon>Hypholoma</taxon>
    </lineage>
</organism>
<feature type="compositionally biased region" description="Polar residues" evidence="6">
    <location>
        <begin position="149"/>
        <end position="161"/>
    </location>
</feature>
<evidence type="ECO:0000256" key="3">
    <source>
        <dbReference type="ARBA" id="ARBA00023163"/>
    </source>
</evidence>
<dbReference type="GO" id="GO:0042796">
    <property type="term" value="P:snRNA transcription by RNA polymerase III"/>
    <property type="evidence" value="ECO:0007669"/>
    <property type="project" value="TreeGrafter"/>
</dbReference>
<dbReference type="Pfam" id="PF00249">
    <property type="entry name" value="Myb_DNA-binding"/>
    <property type="match status" value="1"/>
</dbReference>
<feature type="domain" description="HTH myb-type" evidence="9">
    <location>
        <begin position="43"/>
        <end position="97"/>
    </location>
</feature>
<feature type="compositionally biased region" description="Polar residues" evidence="6">
    <location>
        <begin position="420"/>
        <end position="432"/>
    </location>
</feature>
<dbReference type="SUPFAM" id="SSF46689">
    <property type="entry name" value="Homeodomain-like"/>
    <property type="match status" value="2"/>
</dbReference>
<evidence type="ECO:0000256" key="4">
    <source>
        <dbReference type="ARBA" id="ARBA00023242"/>
    </source>
</evidence>
<feature type="region of interest" description="Disordered" evidence="6">
    <location>
        <begin position="548"/>
        <end position="575"/>
    </location>
</feature>
<feature type="domain" description="HTH myb-type" evidence="9">
    <location>
        <begin position="98"/>
        <end position="147"/>
    </location>
</feature>
<dbReference type="AlphaFoldDB" id="A0A0D2MQ50"/>
<feature type="domain" description="Myb-like" evidence="7">
    <location>
        <begin position="94"/>
        <end position="143"/>
    </location>
</feature>
<reference evidence="11" key="1">
    <citation type="submission" date="2014-04" db="EMBL/GenBank/DDBJ databases">
        <title>Evolutionary Origins and Diversification of the Mycorrhizal Mutualists.</title>
        <authorList>
            <consortium name="DOE Joint Genome Institute"/>
            <consortium name="Mycorrhizal Genomics Consortium"/>
            <person name="Kohler A."/>
            <person name="Kuo A."/>
            <person name="Nagy L.G."/>
            <person name="Floudas D."/>
            <person name="Copeland A."/>
            <person name="Barry K.W."/>
            <person name="Cichocki N."/>
            <person name="Veneault-Fourrey C."/>
            <person name="LaButti K."/>
            <person name="Lindquist E.A."/>
            <person name="Lipzen A."/>
            <person name="Lundell T."/>
            <person name="Morin E."/>
            <person name="Murat C."/>
            <person name="Riley R."/>
            <person name="Ohm R."/>
            <person name="Sun H."/>
            <person name="Tunlid A."/>
            <person name="Henrissat B."/>
            <person name="Grigoriev I.V."/>
            <person name="Hibbett D.S."/>
            <person name="Martin F."/>
        </authorList>
    </citation>
    <scope>NUCLEOTIDE SEQUENCE [LARGE SCALE GENOMIC DNA]</scope>
    <source>
        <strain evidence="11">FD-334 SS-4</strain>
    </source>
</reference>
<feature type="region of interest" description="Disordered" evidence="6">
    <location>
        <begin position="146"/>
        <end position="182"/>
    </location>
</feature>
<keyword evidence="3" id="KW-0804">Transcription</keyword>
<evidence type="ECO:0000256" key="5">
    <source>
        <dbReference type="PROSITE-ProRule" id="PRU00042"/>
    </source>
</evidence>
<dbReference type="InterPro" id="IPR001005">
    <property type="entry name" value="SANT/Myb"/>
</dbReference>
<feature type="domain" description="Myb-like" evidence="7">
    <location>
        <begin position="6"/>
        <end position="42"/>
    </location>
</feature>
<dbReference type="Pfam" id="PF13921">
    <property type="entry name" value="Myb_DNA-bind_6"/>
    <property type="match status" value="1"/>
</dbReference>
<proteinExistence type="predicted"/>
<dbReference type="PROSITE" id="PS50157">
    <property type="entry name" value="ZINC_FINGER_C2H2_2"/>
    <property type="match status" value="1"/>
</dbReference>
<feature type="compositionally biased region" description="Basic residues" evidence="6">
    <location>
        <begin position="433"/>
        <end position="443"/>
    </location>
</feature>
<protein>
    <submittedName>
        <fullName evidence="10">Uncharacterized protein</fullName>
    </submittedName>
</protein>
<name>A0A0D2MQ50_HYPSF</name>
<dbReference type="CDD" id="cd00167">
    <property type="entry name" value="SANT"/>
    <property type="match status" value="3"/>
</dbReference>
<dbReference type="PROSITE" id="PS51294">
    <property type="entry name" value="HTH_MYB"/>
    <property type="match status" value="3"/>
</dbReference>
<keyword evidence="5" id="KW-0863">Zinc-finger</keyword>
<dbReference type="STRING" id="945553.A0A0D2MQ50"/>
<dbReference type="Proteomes" id="UP000054270">
    <property type="component" value="Unassembled WGS sequence"/>
</dbReference>
<keyword evidence="4" id="KW-0539">Nucleus</keyword>
<feature type="region of interest" description="Disordered" evidence="6">
    <location>
        <begin position="420"/>
        <end position="451"/>
    </location>
</feature>
<dbReference type="InterPro" id="IPR017930">
    <property type="entry name" value="Myb_dom"/>
</dbReference>
<evidence type="ECO:0000256" key="1">
    <source>
        <dbReference type="ARBA" id="ARBA00023015"/>
    </source>
</evidence>
<feature type="domain" description="C2H2-type" evidence="8">
    <location>
        <begin position="575"/>
        <end position="605"/>
    </location>
</feature>
<evidence type="ECO:0000259" key="9">
    <source>
        <dbReference type="PROSITE" id="PS51294"/>
    </source>
</evidence>
<keyword evidence="1" id="KW-0805">Transcription regulation</keyword>
<dbReference type="EMBL" id="KN817529">
    <property type="protein sequence ID" value="KJA26093.1"/>
    <property type="molecule type" value="Genomic_DNA"/>
</dbReference>
<evidence type="ECO:0000259" key="7">
    <source>
        <dbReference type="PROSITE" id="PS50090"/>
    </source>
</evidence>
<dbReference type="PROSITE" id="PS50090">
    <property type="entry name" value="MYB_LIKE"/>
    <property type="match status" value="3"/>
</dbReference>
<dbReference type="OMA" id="YHLQISK"/>
<keyword evidence="5" id="KW-0862">Zinc</keyword>
<keyword evidence="11" id="KW-1185">Reference proteome</keyword>
<dbReference type="Gene3D" id="1.10.10.60">
    <property type="entry name" value="Homeodomain-like"/>
    <property type="match status" value="3"/>
</dbReference>
<dbReference type="PANTHER" id="PTHR46621:SF1">
    <property type="entry name" value="SNRNA-ACTIVATING PROTEIN COMPLEX SUBUNIT 4"/>
    <property type="match status" value="1"/>
</dbReference>
<gene>
    <name evidence="10" type="ORF">HYPSUDRAFT_199316</name>
</gene>
<dbReference type="InterPro" id="IPR051575">
    <property type="entry name" value="Myb-like_DNA-bd"/>
</dbReference>
<evidence type="ECO:0000313" key="11">
    <source>
        <dbReference type="Proteomes" id="UP000054270"/>
    </source>
</evidence>
<dbReference type="GO" id="GO:0042795">
    <property type="term" value="P:snRNA transcription by RNA polymerase II"/>
    <property type="evidence" value="ECO:0007669"/>
    <property type="project" value="TreeGrafter"/>
</dbReference>
<dbReference type="SMART" id="SM00717">
    <property type="entry name" value="SANT"/>
    <property type="match status" value="3"/>
</dbReference>
<evidence type="ECO:0000256" key="6">
    <source>
        <dbReference type="SAM" id="MobiDB-lite"/>
    </source>
</evidence>
<dbReference type="GO" id="GO:0001006">
    <property type="term" value="F:RNA polymerase III type 3 promoter sequence-specific DNA binding"/>
    <property type="evidence" value="ECO:0007669"/>
    <property type="project" value="TreeGrafter"/>
</dbReference>
<dbReference type="GO" id="GO:0019185">
    <property type="term" value="C:snRNA-activating protein complex"/>
    <property type="evidence" value="ECO:0007669"/>
    <property type="project" value="TreeGrafter"/>
</dbReference>
<feature type="domain" description="HTH myb-type" evidence="9">
    <location>
        <begin position="5"/>
        <end position="38"/>
    </location>
</feature>
<dbReference type="InterPro" id="IPR013087">
    <property type="entry name" value="Znf_C2H2_type"/>
</dbReference>
<keyword evidence="2" id="KW-0238">DNA-binding</keyword>
<dbReference type="OrthoDB" id="2143914at2759"/>
<dbReference type="PROSITE" id="PS00028">
    <property type="entry name" value="ZINC_FINGER_C2H2_1"/>
    <property type="match status" value="1"/>
</dbReference>
<accession>A0A0D2MQ50</accession>